<dbReference type="STRING" id="1364.LP2241_30179"/>
<reference evidence="3" key="1">
    <citation type="submission" date="2015-01" db="EMBL/GenBank/DDBJ databases">
        <authorList>
            <person name="Andreevskaya M."/>
        </authorList>
    </citation>
    <scope>NUCLEOTIDE SEQUENCE [LARGE SCALE GENOMIC DNA]</scope>
    <source>
        <strain evidence="3">MKFS47</strain>
    </source>
</reference>
<evidence type="ECO:0000313" key="3">
    <source>
        <dbReference type="Proteomes" id="UP000033166"/>
    </source>
</evidence>
<dbReference type="KEGG" id="lpk:LACPI_1180"/>
<dbReference type="AlphaFoldDB" id="A0A0D6DWL7"/>
<proteinExistence type="predicted"/>
<dbReference type="RefSeq" id="WP_047915524.1">
    <property type="nucleotide sequence ID" value="NZ_LN774769.1"/>
</dbReference>
<dbReference type="Proteomes" id="UP000033166">
    <property type="component" value="Chromosome I"/>
</dbReference>
<keyword evidence="1" id="KW-0472">Membrane</keyword>
<evidence type="ECO:0008006" key="4">
    <source>
        <dbReference type="Google" id="ProtNLM"/>
    </source>
</evidence>
<keyword evidence="1" id="KW-1133">Transmembrane helix</keyword>
<evidence type="ECO:0000313" key="2">
    <source>
        <dbReference type="EMBL" id="CEN28380.1"/>
    </source>
</evidence>
<dbReference type="EMBL" id="LN774769">
    <property type="protein sequence ID" value="CEN28380.1"/>
    <property type="molecule type" value="Genomic_DNA"/>
</dbReference>
<protein>
    <recommendedName>
        <fullName evidence="4">DUF4179 domain-containing protein</fullName>
    </recommendedName>
</protein>
<dbReference type="Gene3D" id="2.60.40.1630">
    <property type="entry name" value="bacillus anthracis domain"/>
    <property type="match status" value="1"/>
</dbReference>
<accession>A0A0D6DWL7</accession>
<organism evidence="2 3">
    <name type="scientific">Pseudolactococcus piscium MKFS47</name>
    <dbReference type="NCBI Taxonomy" id="297352"/>
    <lineage>
        <taxon>Bacteria</taxon>
        <taxon>Bacillati</taxon>
        <taxon>Bacillota</taxon>
        <taxon>Bacilli</taxon>
        <taxon>Lactobacillales</taxon>
        <taxon>Streptococcaceae</taxon>
        <taxon>Pseudolactococcus</taxon>
    </lineage>
</organism>
<gene>
    <name evidence="2" type="ORF">LACPI_1180</name>
</gene>
<sequence length="354" mass="38976">MDEKIETFFSSQVPIPEEVLTELTLNRSQFSGIAQEAAPHSKRSISKKMSIIIGLAAMLGLSIVLTQTPVIAVIETALGINQDAAVKVVEEQGIPTKLNLSSVQNGREITVTKFVSTKKKMAFDYQFKIDDPTLKTILEKTGENKARPADVMLGLFAEGNPKNLFGGVFYSDAYYIKDGIYHGSVDATFVSQKIPKNAKLTLHIYSLAWTDRERVRPIIEKAEAEGSTSFSIGPADVKYEGDWQFKINYQPILTTRKPKISKTVNVSEISAVSDALQTTIKFKGTSLTPGTTPDVVVYRNGVKLAPNSLGFGGDGYDTWFDLSALDKSKATYKIELIEYDDKHNGKVIGSFELK</sequence>
<feature type="transmembrane region" description="Helical" evidence="1">
    <location>
        <begin position="51"/>
        <end position="74"/>
    </location>
</feature>
<keyword evidence="1" id="KW-0812">Transmembrane</keyword>
<name>A0A0D6DWL7_9LACT</name>
<evidence type="ECO:0000256" key="1">
    <source>
        <dbReference type="SAM" id="Phobius"/>
    </source>
</evidence>
<dbReference type="HOGENOM" id="CLU_064686_0_0_9"/>